<keyword evidence="3" id="KW-1185">Reference proteome</keyword>
<feature type="transmembrane region" description="Helical" evidence="1">
    <location>
        <begin position="6"/>
        <end position="27"/>
    </location>
</feature>
<accession>A0AAV1KUA9</accession>
<comment type="caution">
    <text evidence="2">The sequence shown here is derived from an EMBL/GenBank/DDBJ whole genome shotgun (WGS) entry which is preliminary data.</text>
</comment>
<keyword evidence="1" id="KW-0812">Transmembrane</keyword>
<proteinExistence type="predicted"/>
<gene>
    <name evidence="2" type="ORF">PARMNEM_LOCUS6760</name>
</gene>
<dbReference type="AlphaFoldDB" id="A0AAV1KUA9"/>
<dbReference type="Proteomes" id="UP001314205">
    <property type="component" value="Unassembled WGS sequence"/>
</dbReference>
<organism evidence="2 3">
    <name type="scientific">Parnassius mnemosyne</name>
    <name type="common">clouded apollo</name>
    <dbReference type="NCBI Taxonomy" id="213953"/>
    <lineage>
        <taxon>Eukaryota</taxon>
        <taxon>Metazoa</taxon>
        <taxon>Ecdysozoa</taxon>
        <taxon>Arthropoda</taxon>
        <taxon>Hexapoda</taxon>
        <taxon>Insecta</taxon>
        <taxon>Pterygota</taxon>
        <taxon>Neoptera</taxon>
        <taxon>Endopterygota</taxon>
        <taxon>Lepidoptera</taxon>
        <taxon>Glossata</taxon>
        <taxon>Ditrysia</taxon>
        <taxon>Papilionoidea</taxon>
        <taxon>Papilionidae</taxon>
        <taxon>Parnassiinae</taxon>
        <taxon>Parnassini</taxon>
        <taxon>Parnassius</taxon>
        <taxon>Driopa</taxon>
    </lineage>
</organism>
<reference evidence="2 3" key="1">
    <citation type="submission" date="2023-11" db="EMBL/GenBank/DDBJ databases">
        <authorList>
            <person name="Hedman E."/>
            <person name="Englund M."/>
            <person name="Stromberg M."/>
            <person name="Nyberg Akerstrom W."/>
            <person name="Nylinder S."/>
            <person name="Jareborg N."/>
            <person name="Kallberg Y."/>
            <person name="Kronander E."/>
        </authorList>
    </citation>
    <scope>NUCLEOTIDE SEQUENCE [LARGE SCALE GENOMIC DNA]</scope>
</reference>
<evidence type="ECO:0000313" key="3">
    <source>
        <dbReference type="Proteomes" id="UP001314205"/>
    </source>
</evidence>
<evidence type="ECO:0000256" key="1">
    <source>
        <dbReference type="SAM" id="Phobius"/>
    </source>
</evidence>
<name>A0AAV1KUA9_9NEOP</name>
<protein>
    <submittedName>
        <fullName evidence="2">Uncharacterized protein</fullName>
    </submittedName>
</protein>
<evidence type="ECO:0000313" key="2">
    <source>
        <dbReference type="EMBL" id="CAK1585717.1"/>
    </source>
</evidence>
<sequence>MNSLGIWTLVIILYQTVLCVIISWLTLDCKLSPSSSELSEVTLIKLLYLYEPETCERTYFYNYSVKISTNTYISTAIWPVKNTVAESFRFKIQIWLTLHVLWFLLALANLTQNRPCGFYVALLPFTCTGLIMLVVDVVHTVIFIRDLSKTSTEEQIFDYITTGDGYMGFVTKTYRWHVTSFHATKLPEDTSWIAVLMAYASCRGVVQWIINFWIVKDNYFEGLAAYRRLQSDKSSKRRKKSY</sequence>
<keyword evidence="1" id="KW-1133">Transmembrane helix</keyword>
<feature type="transmembrane region" description="Helical" evidence="1">
    <location>
        <begin position="94"/>
        <end position="112"/>
    </location>
</feature>
<dbReference type="EMBL" id="CAVLGL010000079">
    <property type="protein sequence ID" value="CAK1585717.1"/>
    <property type="molecule type" value="Genomic_DNA"/>
</dbReference>
<keyword evidence="1" id="KW-0472">Membrane</keyword>
<feature type="transmembrane region" description="Helical" evidence="1">
    <location>
        <begin position="118"/>
        <end position="144"/>
    </location>
</feature>